<comment type="caution">
    <text evidence="1">The sequence shown here is derived from an EMBL/GenBank/DDBJ whole genome shotgun (WGS) entry which is preliminary data.</text>
</comment>
<dbReference type="PANTHER" id="PTHR47326:SF1">
    <property type="entry name" value="HTH PSQ-TYPE DOMAIN-CONTAINING PROTEIN"/>
    <property type="match status" value="1"/>
</dbReference>
<reference evidence="1" key="1">
    <citation type="submission" date="2020-08" db="EMBL/GenBank/DDBJ databases">
        <title>Multicomponent nature underlies the extraordinary mechanical properties of spider dragline silk.</title>
        <authorList>
            <person name="Kono N."/>
            <person name="Nakamura H."/>
            <person name="Mori M."/>
            <person name="Yoshida Y."/>
            <person name="Ohtoshi R."/>
            <person name="Malay A.D."/>
            <person name="Moran D.A.P."/>
            <person name="Tomita M."/>
            <person name="Numata K."/>
            <person name="Arakawa K."/>
        </authorList>
    </citation>
    <scope>NUCLEOTIDE SEQUENCE</scope>
</reference>
<dbReference type="Proteomes" id="UP000887013">
    <property type="component" value="Unassembled WGS sequence"/>
</dbReference>
<dbReference type="PANTHER" id="PTHR47326">
    <property type="entry name" value="TRANSPOSABLE ELEMENT TC3 TRANSPOSASE-LIKE PROTEIN"/>
    <property type="match status" value="1"/>
</dbReference>
<evidence type="ECO:0000313" key="2">
    <source>
        <dbReference type="Proteomes" id="UP000887013"/>
    </source>
</evidence>
<dbReference type="OrthoDB" id="6468809at2759"/>
<accession>A0A8X6MZH1</accession>
<sequence length="184" mass="20835">MTGKGPLTVAGLIMLVQRFEKTGSLEDRVRSGLPSLRKARSVHVAAEKETLVSESAAGTSSSRETGRRLGLLTYSIRNILNEVLNLYRYKQQSWNELLPSDSVERKAFVLWAPFKIEKDSSWVFNILWTDETHFPINDDVNNHNNFIWATSNALVYTEKPPRSPKVTVRCGLTDSFIIVRTPLL</sequence>
<name>A0A8X6MZH1_NEPPI</name>
<organism evidence="1 2">
    <name type="scientific">Nephila pilipes</name>
    <name type="common">Giant wood spider</name>
    <name type="synonym">Nephila maculata</name>
    <dbReference type="NCBI Taxonomy" id="299642"/>
    <lineage>
        <taxon>Eukaryota</taxon>
        <taxon>Metazoa</taxon>
        <taxon>Ecdysozoa</taxon>
        <taxon>Arthropoda</taxon>
        <taxon>Chelicerata</taxon>
        <taxon>Arachnida</taxon>
        <taxon>Araneae</taxon>
        <taxon>Araneomorphae</taxon>
        <taxon>Entelegynae</taxon>
        <taxon>Araneoidea</taxon>
        <taxon>Nephilidae</taxon>
        <taxon>Nephila</taxon>
    </lineage>
</organism>
<dbReference type="AlphaFoldDB" id="A0A8X6MZH1"/>
<dbReference type="EMBL" id="BMAW01098640">
    <property type="protein sequence ID" value="GFS85826.1"/>
    <property type="molecule type" value="Genomic_DNA"/>
</dbReference>
<proteinExistence type="predicted"/>
<evidence type="ECO:0000313" key="1">
    <source>
        <dbReference type="EMBL" id="GFS85826.1"/>
    </source>
</evidence>
<gene>
    <name evidence="1" type="primary">X975_11439</name>
    <name evidence="1" type="ORF">NPIL_346391</name>
</gene>
<protein>
    <submittedName>
        <fullName evidence="1">DUF4817 domain-containing protein</fullName>
    </submittedName>
</protein>
<keyword evidence="2" id="KW-1185">Reference proteome</keyword>